<keyword evidence="3" id="KW-0808">Transferase</keyword>
<dbReference type="RefSeq" id="WP_109619662.1">
    <property type="nucleotide sequence ID" value="NZ_QGDO01000004.1"/>
</dbReference>
<dbReference type="Pfam" id="PF18096">
    <property type="entry name" value="Thump_like"/>
    <property type="match status" value="1"/>
</dbReference>
<feature type="domain" description="THUMP-like" evidence="1">
    <location>
        <begin position="321"/>
        <end position="391"/>
    </location>
</feature>
<dbReference type="Proteomes" id="UP000245535">
    <property type="component" value="Unassembled WGS sequence"/>
</dbReference>
<evidence type="ECO:0000259" key="2">
    <source>
        <dbReference type="Pfam" id="PF22013"/>
    </source>
</evidence>
<dbReference type="Gene3D" id="3.40.50.150">
    <property type="entry name" value="Vaccinia Virus protein VP39"/>
    <property type="match status" value="1"/>
</dbReference>
<organism evidence="3 4">
    <name type="scientific">Sediminitomix flava</name>
    <dbReference type="NCBI Taxonomy" id="379075"/>
    <lineage>
        <taxon>Bacteria</taxon>
        <taxon>Pseudomonadati</taxon>
        <taxon>Bacteroidota</taxon>
        <taxon>Cytophagia</taxon>
        <taxon>Cytophagales</taxon>
        <taxon>Flammeovirgaceae</taxon>
        <taxon>Sediminitomix</taxon>
    </lineage>
</organism>
<gene>
    <name evidence="3" type="ORF">BC781_104117</name>
</gene>
<reference evidence="3 4" key="1">
    <citation type="submission" date="2018-03" db="EMBL/GenBank/DDBJ databases">
        <title>Genomic Encyclopedia of Archaeal and Bacterial Type Strains, Phase II (KMG-II): from individual species to whole genera.</title>
        <authorList>
            <person name="Goeker M."/>
        </authorList>
    </citation>
    <scope>NUCLEOTIDE SEQUENCE [LARGE SCALE GENOMIC DNA]</scope>
    <source>
        <strain evidence="3 4">DSM 28229</strain>
    </source>
</reference>
<dbReference type="InterPro" id="IPR041497">
    <property type="entry name" value="Thump-like"/>
</dbReference>
<dbReference type="InterPro" id="IPR029063">
    <property type="entry name" value="SAM-dependent_MTases_sf"/>
</dbReference>
<dbReference type="GO" id="GO:0008168">
    <property type="term" value="F:methyltransferase activity"/>
    <property type="evidence" value="ECO:0007669"/>
    <property type="project" value="UniProtKB-KW"/>
</dbReference>
<keyword evidence="3" id="KW-0489">Methyltransferase</keyword>
<dbReference type="GO" id="GO:0032259">
    <property type="term" value="P:methylation"/>
    <property type="evidence" value="ECO:0007669"/>
    <property type="project" value="UniProtKB-KW"/>
</dbReference>
<comment type="caution">
    <text evidence="3">The sequence shown here is derived from an EMBL/GenBank/DDBJ whole genome shotgun (WGS) entry which is preliminary data.</text>
</comment>
<evidence type="ECO:0000313" key="3">
    <source>
        <dbReference type="EMBL" id="PWJ40857.1"/>
    </source>
</evidence>
<dbReference type="Pfam" id="PF22013">
    <property type="entry name" value="PG_1098_Fer"/>
    <property type="match status" value="1"/>
</dbReference>
<protein>
    <submittedName>
        <fullName evidence="3">Putative methyltransferase</fullName>
    </submittedName>
</protein>
<evidence type="ECO:0000259" key="1">
    <source>
        <dbReference type="Pfam" id="PF18096"/>
    </source>
</evidence>
<dbReference type="CDD" id="cd02440">
    <property type="entry name" value="AdoMet_MTases"/>
    <property type="match status" value="1"/>
</dbReference>
<feature type="domain" description="PG-1098 ferredoxin-like" evidence="2">
    <location>
        <begin position="277"/>
        <end position="319"/>
    </location>
</feature>
<keyword evidence="4" id="KW-1185">Reference proteome</keyword>
<proteinExistence type="predicted"/>
<dbReference type="InterPro" id="IPR054168">
    <property type="entry name" value="PG_1098_Fer"/>
</dbReference>
<sequence length="392" mass="44507">MQLNHEEKDFIRQNIGADASQLMLQSKKYPDLDMKMLVNQIVCRQKLKDKLPSWFNNDDLIFSSPLSSEQCSSEQAAAYKASLFEGKTFADLTGGLGVDSCFLSKHFEKGYYVELSEELAQTSLQNFDALNVQNLEVKNSSAEDFLAEISTPLDIIYLDPDRRDEANRKLVAFEDCSPDLLGIKTDLLSKAKTVVVKASPMLDIKASLRQLPETIALYVIAIKNECKELLFCMKEGFEGEAEIRCVNLIGDKEEIFTFDYLKEQENPITFTSELKQYLYEPNTAILKGGGYRSVAMKFGLEKLHPNSHLYTSDQFIEDFQGRSFKIESHFALNKKEIKKQLKDKKASITVRNFPMSVADIRKKTGLSEGGDYYLFATTLNDEKKTLIKCSRV</sequence>
<dbReference type="Gene3D" id="1.10.10.1110">
    <property type="entry name" value="Methyltransferase PG1098, N-terminal domain"/>
    <property type="match status" value="1"/>
</dbReference>
<dbReference type="AlphaFoldDB" id="A0A315Z7M4"/>
<accession>A0A315Z7M4</accession>
<name>A0A315Z7M4_SEDFL</name>
<evidence type="ECO:0000313" key="4">
    <source>
        <dbReference type="Proteomes" id="UP000245535"/>
    </source>
</evidence>
<dbReference type="SUPFAM" id="SSF53335">
    <property type="entry name" value="S-adenosyl-L-methionine-dependent methyltransferases"/>
    <property type="match status" value="1"/>
</dbReference>
<dbReference type="EMBL" id="QGDO01000004">
    <property type="protein sequence ID" value="PWJ40857.1"/>
    <property type="molecule type" value="Genomic_DNA"/>
</dbReference>
<dbReference type="OrthoDB" id="1000417at2"/>